<protein>
    <submittedName>
        <fullName evidence="3">Transcription elongation factor GreA</fullName>
    </submittedName>
</protein>
<dbReference type="Proteomes" id="UP000308828">
    <property type="component" value="Unassembled WGS sequence"/>
</dbReference>
<dbReference type="GO" id="GO:0003677">
    <property type="term" value="F:DNA binding"/>
    <property type="evidence" value="ECO:0007669"/>
    <property type="project" value="InterPro"/>
</dbReference>
<evidence type="ECO:0000313" key="4">
    <source>
        <dbReference type="Proteomes" id="UP000308828"/>
    </source>
</evidence>
<dbReference type="InterPro" id="IPR023459">
    <property type="entry name" value="Tscrpt_elong_fac_GreA/B_fam"/>
</dbReference>
<dbReference type="InterPro" id="IPR001437">
    <property type="entry name" value="Tscrpt_elong_fac_GreA/B_C"/>
</dbReference>
<sequence length="160" mass="17496">MSVAFTKEESSETAAEIHLPDRPISPHPNLVTADGLKRLEAEAEEARAAYRAAQAIEDVNERRRQSAVPYRDLKYLTERLRTAQVIPAPEGNTVVAFGSRVTFERDDGRVQTYRIVGEDEADPKTGTISFVSPVAARLMGKAVGDVVMVGDQELEITAIG</sequence>
<dbReference type="Pfam" id="PF01272">
    <property type="entry name" value="GreA_GreB"/>
    <property type="match status" value="1"/>
</dbReference>
<dbReference type="GO" id="GO:0003746">
    <property type="term" value="F:translation elongation factor activity"/>
    <property type="evidence" value="ECO:0007669"/>
    <property type="project" value="UniProtKB-KW"/>
</dbReference>
<feature type="compositionally biased region" description="Basic and acidic residues" evidence="1">
    <location>
        <begin position="1"/>
        <end position="10"/>
    </location>
</feature>
<dbReference type="SUPFAM" id="SSF54534">
    <property type="entry name" value="FKBP-like"/>
    <property type="match status" value="1"/>
</dbReference>
<dbReference type="Gene3D" id="3.10.50.30">
    <property type="entry name" value="Transcription elongation factor, GreA/GreB, C-terminal domain"/>
    <property type="match status" value="1"/>
</dbReference>
<evidence type="ECO:0000256" key="1">
    <source>
        <dbReference type="SAM" id="MobiDB-lite"/>
    </source>
</evidence>
<dbReference type="RefSeq" id="WP_136599667.1">
    <property type="nucleotide sequence ID" value="NZ_STGV01000005.1"/>
</dbReference>
<proteinExistence type="predicted"/>
<organism evidence="3 4">
    <name type="scientific">Peteryoungia ipomoeae</name>
    <dbReference type="NCBI Taxonomy" id="1210932"/>
    <lineage>
        <taxon>Bacteria</taxon>
        <taxon>Pseudomonadati</taxon>
        <taxon>Pseudomonadota</taxon>
        <taxon>Alphaproteobacteria</taxon>
        <taxon>Hyphomicrobiales</taxon>
        <taxon>Rhizobiaceae</taxon>
        <taxon>Peteryoungia</taxon>
    </lineage>
</organism>
<comment type="caution">
    <text evidence="3">The sequence shown here is derived from an EMBL/GenBank/DDBJ whole genome shotgun (WGS) entry which is preliminary data.</text>
</comment>
<feature type="domain" description="Transcription elongation factor GreA/GreB C-terminal" evidence="2">
    <location>
        <begin position="92"/>
        <end position="157"/>
    </location>
</feature>
<keyword evidence="4" id="KW-1185">Reference proteome</keyword>
<evidence type="ECO:0000259" key="2">
    <source>
        <dbReference type="Pfam" id="PF01272"/>
    </source>
</evidence>
<keyword evidence="3" id="KW-0648">Protein biosynthesis</keyword>
<evidence type="ECO:0000313" key="3">
    <source>
        <dbReference type="EMBL" id="THV21623.1"/>
    </source>
</evidence>
<dbReference type="PANTHER" id="PTHR30437">
    <property type="entry name" value="TRANSCRIPTION ELONGATION FACTOR GREA"/>
    <property type="match status" value="1"/>
</dbReference>
<feature type="region of interest" description="Disordered" evidence="1">
    <location>
        <begin position="1"/>
        <end position="31"/>
    </location>
</feature>
<dbReference type="AlphaFoldDB" id="A0A4S8NVD3"/>
<dbReference type="NCBIfam" id="NF004973">
    <property type="entry name" value="PRK06342.1"/>
    <property type="match status" value="1"/>
</dbReference>
<dbReference type="InterPro" id="IPR036953">
    <property type="entry name" value="GreA/GreB_C_sf"/>
</dbReference>
<dbReference type="OrthoDB" id="8537952at2"/>
<accession>A0A4S8NVD3</accession>
<dbReference type="PANTHER" id="PTHR30437:SF6">
    <property type="entry name" value="TRANSCRIPTION ELONGATION FACTOR GREB"/>
    <property type="match status" value="1"/>
</dbReference>
<gene>
    <name evidence="3" type="primary">greA</name>
    <name evidence="3" type="ORF">FAA97_16580</name>
</gene>
<reference evidence="3 4" key="1">
    <citation type="submission" date="2019-04" db="EMBL/GenBank/DDBJ databases">
        <title>Genome sequence of strain shin9-1.</title>
        <authorList>
            <person name="Gao J."/>
            <person name="Sun J."/>
        </authorList>
    </citation>
    <scope>NUCLEOTIDE SEQUENCE [LARGE SCALE GENOMIC DNA]</scope>
    <source>
        <strain evidence="4">shin9-1</strain>
    </source>
</reference>
<dbReference type="GO" id="GO:0032784">
    <property type="term" value="P:regulation of DNA-templated transcription elongation"/>
    <property type="evidence" value="ECO:0007669"/>
    <property type="project" value="InterPro"/>
</dbReference>
<keyword evidence="3" id="KW-0251">Elongation factor</keyword>
<dbReference type="GO" id="GO:0006354">
    <property type="term" value="P:DNA-templated transcription elongation"/>
    <property type="evidence" value="ECO:0007669"/>
    <property type="project" value="TreeGrafter"/>
</dbReference>
<name>A0A4S8NVD3_9HYPH</name>
<dbReference type="EMBL" id="STGV01000005">
    <property type="protein sequence ID" value="THV21623.1"/>
    <property type="molecule type" value="Genomic_DNA"/>
</dbReference>
<dbReference type="GO" id="GO:0070063">
    <property type="term" value="F:RNA polymerase binding"/>
    <property type="evidence" value="ECO:0007669"/>
    <property type="project" value="InterPro"/>
</dbReference>